<proteinExistence type="predicted"/>
<dbReference type="SUPFAM" id="SSF53474">
    <property type="entry name" value="alpha/beta-Hydrolases"/>
    <property type="match status" value="1"/>
</dbReference>
<evidence type="ECO:0000259" key="1">
    <source>
        <dbReference type="Pfam" id="PF00975"/>
    </source>
</evidence>
<protein>
    <submittedName>
        <fullName evidence="2">Non-ribosomal peptide synthetase</fullName>
    </submittedName>
</protein>
<dbReference type="Proteomes" id="UP000019150">
    <property type="component" value="Chromosome"/>
</dbReference>
<dbReference type="AlphaFoldDB" id="W5TM04"/>
<accession>W5TM04</accession>
<dbReference type="STRING" id="1415166.NONO_c34940"/>
<dbReference type="PATRIC" id="fig|1415166.3.peg.3586"/>
<gene>
    <name evidence="2" type="ORF">NONO_c34940</name>
</gene>
<dbReference type="Pfam" id="PF00975">
    <property type="entry name" value="Thioesterase"/>
    <property type="match status" value="1"/>
</dbReference>
<evidence type="ECO:0000313" key="3">
    <source>
        <dbReference type="Proteomes" id="UP000019150"/>
    </source>
</evidence>
<feature type="domain" description="Thioesterase" evidence="1">
    <location>
        <begin position="4"/>
        <end position="199"/>
    </location>
</feature>
<sequence length="211" mass="22272">MPGPRTFDDIARRYLDEIRTVQPHGPYHLLGWSLGGQLAHAIAAEMRSAGEQVALLALLDAEADGIDPAEVSAVTAGELVSNLGPVLGIDFVDADATAEEAARLISERLGDGLPIDAATIERLTDAYNLSIAAAGDWRPPVVDTDMLYFTAAEDRRPGAAGHHGWTGVVGGHVTNIDIDADHLAMTDPAALARIADILNQRLEPSRGGSVR</sequence>
<dbReference type="Gene3D" id="3.40.50.1820">
    <property type="entry name" value="alpha/beta hydrolase"/>
    <property type="match status" value="1"/>
</dbReference>
<dbReference type="eggNOG" id="COG3319">
    <property type="taxonomic scope" value="Bacteria"/>
</dbReference>
<reference evidence="2 3" key="1">
    <citation type="journal article" date="2014" name="Appl. Environ. Microbiol.">
        <title>Insights into the Microbial Degradation of Rubber and Gutta-Percha by Analysis of the Complete Genome of Nocardia nova SH22a.</title>
        <authorList>
            <person name="Luo Q."/>
            <person name="Hiessl S."/>
            <person name="Poehlein A."/>
            <person name="Daniel R."/>
            <person name="Steinbuchel A."/>
        </authorList>
    </citation>
    <scope>NUCLEOTIDE SEQUENCE [LARGE SCALE GENOMIC DNA]</scope>
    <source>
        <strain evidence="2">SH22a</strain>
    </source>
</reference>
<name>W5TM04_9NOCA</name>
<dbReference type="EMBL" id="CP006850">
    <property type="protein sequence ID" value="AHH18281.1"/>
    <property type="molecule type" value="Genomic_DNA"/>
</dbReference>
<evidence type="ECO:0000313" key="2">
    <source>
        <dbReference type="EMBL" id="AHH18281.1"/>
    </source>
</evidence>
<dbReference type="KEGG" id="nno:NONO_c34940"/>
<dbReference type="InterPro" id="IPR029058">
    <property type="entry name" value="AB_hydrolase_fold"/>
</dbReference>
<dbReference type="HOGENOM" id="CLU_1303844_0_0_11"/>
<keyword evidence="3" id="KW-1185">Reference proteome</keyword>
<organism evidence="2 3">
    <name type="scientific">Nocardia nova SH22a</name>
    <dbReference type="NCBI Taxonomy" id="1415166"/>
    <lineage>
        <taxon>Bacteria</taxon>
        <taxon>Bacillati</taxon>
        <taxon>Actinomycetota</taxon>
        <taxon>Actinomycetes</taxon>
        <taxon>Mycobacteriales</taxon>
        <taxon>Nocardiaceae</taxon>
        <taxon>Nocardia</taxon>
    </lineage>
</organism>
<dbReference type="InterPro" id="IPR001031">
    <property type="entry name" value="Thioesterase"/>
</dbReference>